<dbReference type="AlphaFoldDB" id="G3AJC5"/>
<proteinExistence type="predicted"/>
<dbReference type="EMBL" id="GL996500">
    <property type="protein sequence ID" value="EGW34584.1"/>
    <property type="molecule type" value="Genomic_DNA"/>
</dbReference>
<name>G3AJC5_SPAPN</name>
<evidence type="ECO:0000313" key="2">
    <source>
        <dbReference type="Proteomes" id="UP000000709"/>
    </source>
</evidence>
<keyword evidence="2" id="KW-1185">Reference proteome</keyword>
<reference evidence="1 2" key="1">
    <citation type="journal article" date="2011" name="Proc. Natl. Acad. Sci. U.S.A.">
        <title>Comparative genomics of xylose-fermenting fungi for enhanced biofuel production.</title>
        <authorList>
            <person name="Wohlbach D.J."/>
            <person name="Kuo A."/>
            <person name="Sato T.K."/>
            <person name="Potts K.M."/>
            <person name="Salamov A.A."/>
            <person name="LaButti K.M."/>
            <person name="Sun H."/>
            <person name="Clum A."/>
            <person name="Pangilinan J.L."/>
            <person name="Lindquist E.A."/>
            <person name="Lucas S."/>
            <person name="Lapidus A."/>
            <person name="Jin M."/>
            <person name="Gunawan C."/>
            <person name="Balan V."/>
            <person name="Dale B.E."/>
            <person name="Jeffries T.W."/>
            <person name="Zinkel R."/>
            <person name="Barry K.W."/>
            <person name="Grigoriev I.V."/>
            <person name="Gasch A.P."/>
        </authorList>
    </citation>
    <scope>NUCLEOTIDE SEQUENCE [LARGE SCALE GENOMIC DNA]</scope>
    <source>
        <strain evidence="2">NRRL Y-27907 / 11-Y1</strain>
    </source>
</reference>
<dbReference type="KEGG" id="spaa:SPAPADRAFT_60015"/>
<sequence>MCCYGTLQFIGQLWNGKSSAYGRFVNLNFIAVMDASAQKKKYLTYCITKGQQIKTKLENDPTWRD</sequence>
<dbReference type="GeneID" id="18873180"/>
<dbReference type="RefSeq" id="XP_007374168.1">
    <property type="nucleotide sequence ID" value="XM_007374106.1"/>
</dbReference>
<evidence type="ECO:0000313" key="1">
    <source>
        <dbReference type="EMBL" id="EGW34584.1"/>
    </source>
</evidence>
<dbReference type="InParanoid" id="G3AJC5"/>
<protein>
    <submittedName>
        <fullName evidence="1">Uncharacterized protein</fullName>
    </submittedName>
</protein>
<dbReference type="HOGENOM" id="CLU_2851181_0_0_1"/>
<organism evidence="2">
    <name type="scientific">Spathaspora passalidarum (strain NRRL Y-27907 / 11-Y1)</name>
    <dbReference type="NCBI Taxonomy" id="619300"/>
    <lineage>
        <taxon>Eukaryota</taxon>
        <taxon>Fungi</taxon>
        <taxon>Dikarya</taxon>
        <taxon>Ascomycota</taxon>
        <taxon>Saccharomycotina</taxon>
        <taxon>Pichiomycetes</taxon>
        <taxon>Debaryomycetaceae</taxon>
        <taxon>Spathaspora</taxon>
    </lineage>
</organism>
<gene>
    <name evidence="1" type="ORF">SPAPADRAFT_60015</name>
</gene>
<dbReference type="Proteomes" id="UP000000709">
    <property type="component" value="Unassembled WGS sequence"/>
</dbReference>
<accession>G3AJC5</accession>